<feature type="compositionally biased region" description="Polar residues" evidence="2">
    <location>
        <begin position="240"/>
        <end position="254"/>
    </location>
</feature>
<dbReference type="InterPro" id="IPR043128">
    <property type="entry name" value="Rev_trsase/Diguanyl_cyclase"/>
</dbReference>
<dbReference type="SUPFAM" id="SSF56672">
    <property type="entry name" value="DNA/RNA polymerases"/>
    <property type="match status" value="1"/>
</dbReference>
<feature type="compositionally biased region" description="Low complexity" evidence="2">
    <location>
        <begin position="294"/>
        <end position="313"/>
    </location>
</feature>
<name>A0A2B4R9E6_STYPI</name>
<feature type="region of interest" description="Disordered" evidence="2">
    <location>
        <begin position="106"/>
        <end position="130"/>
    </location>
</feature>
<gene>
    <name evidence="4" type="primary">pol</name>
    <name evidence="4" type="ORF">AWC38_SpisGene22483</name>
</gene>
<dbReference type="FunFam" id="3.30.70.270:FF:000003">
    <property type="entry name" value="Transposon Ty3-G Gag-Pol polyprotein"/>
    <property type="match status" value="1"/>
</dbReference>
<evidence type="ECO:0000256" key="1">
    <source>
        <dbReference type="ARBA" id="ARBA00022801"/>
    </source>
</evidence>
<evidence type="ECO:0000313" key="5">
    <source>
        <dbReference type="Proteomes" id="UP000225706"/>
    </source>
</evidence>
<protein>
    <submittedName>
        <fullName evidence="4">Retrovirus-related Pol polyprotein</fullName>
    </submittedName>
</protein>
<dbReference type="EMBL" id="LSMT01000979">
    <property type="protein sequence ID" value="PFX13429.1"/>
    <property type="molecule type" value="Genomic_DNA"/>
</dbReference>
<organism evidence="4 5">
    <name type="scientific">Stylophora pistillata</name>
    <name type="common">Smooth cauliflower coral</name>
    <dbReference type="NCBI Taxonomy" id="50429"/>
    <lineage>
        <taxon>Eukaryota</taxon>
        <taxon>Metazoa</taxon>
        <taxon>Cnidaria</taxon>
        <taxon>Anthozoa</taxon>
        <taxon>Hexacorallia</taxon>
        <taxon>Scleractinia</taxon>
        <taxon>Astrocoeniina</taxon>
        <taxon>Pocilloporidae</taxon>
        <taxon>Stylophora</taxon>
    </lineage>
</organism>
<dbReference type="Proteomes" id="UP000225706">
    <property type="component" value="Unassembled WGS sequence"/>
</dbReference>
<dbReference type="CDD" id="cd00303">
    <property type="entry name" value="retropepsin_like"/>
    <property type="match status" value="1"/>
</dbReference>
<dbReference type="STRING" id="50429.A0A2B4R9E6"/>
<dbReference type="AlphaFoldDB" id="A0A2B4R9E6"/>
<accession>A0A2B4R9E6</accession>
<dbReference type="InterPro" id="IPR001995">
    <property type="entry name" value="Peptidase_A2_cat"/>
</dbReference>
<feature type="compositionally biased region" description="Basic and acidic residues" evidence="2">
    <location>
        <begin position="638"/>
        <end position="651"/>
    </location>
</feature>
<dbReference type="PANTHER" id="PTHR33064">
    <property type="entry name" value="POL PROTEIN"/>
    <property type="match status" value="1"/>
</dbReference>
<dbReference type="PANTHER" id="PTHR33064:SF37">
    <property type="entry name" value="RIBONUCLEASE H"/>
    <property type="match status" value="1"/>
</dbReference>
<dbReference type="SUPFAM" id="SSF50630">
    <property type="entry name" value="Acid proteases"/>
    <property type="match status" value="1"/>
</dbReference>
<comment type="caution">
    <text evidence="4">The sequence shown here is derived from an EMBL/GenBank/DDBJ whole genome shotgun (WGS) entry which is preliminary data.</text>
</comment>
<dbReference type="InterPro" id="IPR021109">
    <property type="entry name" value="Peptidase_aspartic_dom_sf"/>
</dbReference>
<dbReference type="GO" id="GO:0006508">
    <property type="term" value="P:proteolysis"/>
    <property type="evidence" value="ECO:0007669"/>
    <property type="project" value="InterPro"/>
</dbReference>
<dbReference type="GO" id="GO:0004190">
    <property type="term" value="F:aspartic-type endopeptidase activity"/>
    <property type="evidence" value="ECO:0007669"/>
    <property type="project" value="InterPro"/>
</dbReference>
<feature type="domain" description="Peptidase A2" evidence="3">
    <location>
        <begin position="405"/>
        <end position="495"/>
    </location>
</feature>
<feature type="region of interest" description="Disordered" evidence="2">
    <location>
        <begin position="225"/>
        <end position="270"/>
    </location>
</feature>
<dbReference type="Gene3D" id="2.40.70.10">
    <property type="entry name" value="Acid Proteases"/>
    <property type="match status" value="1"/>
</dbReference>
<keyword evidence="1" id="KW-0378">Hydrolase</keyword>
<keyword evidence="5" id="KW-1185">Reference proteome</keyword>
<dbReference type="OrthoDB" id="5990438at2759"/>
<feature type="region of interest" description="Disordered" evidence="2">
    <location>
        <begin position="284"/>
        <end position="318"/>
    </location>
</feature>
<dbReference type="InterPro" id="IPR000477">
    <property type="entry name" value="RT_dom"/>
</dbReference>
<dbReference type="Pfam" id="PF00078">
    <property type="entry name" value="RVT_1"/>
    <property type="match status" value="1"/>
</dbReference>
<dbReference type="PROSITE" id="PS50175">
    <property type="entry name" value="ASP_PROT_RETROV"/>
    <property type="match status" value="1"/>
</dbReference>
<dbReference type="Gene3D" id="3.30.70.270">
    <property type="match status" value="2"/>
</dbReference>
<dbReference type="InterPro" id="IPR051320">
    <property type="entry name" value="Viral_Replic_Matur_Polypro"/>
</dbReference>
<dbReference type="CDD" id="cd01647">
    <property type="entry name" value="RT_LTR"/>
    <property type="match status" value="1"/>
</dbReference>
<feature type="region of interest" description="Disordered" evidence="2">
    <location>
        <begin position="627"/>
        <end position="651"/>
    </location>
</feature>
<proteinExistence type="predicted"/>
<evidence type="ECO:0000313" key="4">
    <source>
        <dbReference type="EMBL" id="PFX13429.1"/>
    </source>
</evidence>
<evidence type="ECO:0000259" key="3">
    <source>
        <dbReference type="PROSITE" id="PS50175"/>
    </source>
</evidence>
<sequence length="651" mass="73074">MAEELQLRIHSELYKATVEEIKLVAKYLKIKEKNVKDKTKLSIINIITNNIEKELISIEEEEKVTFLQAIVGMFIDIPPPLEDVDEDKSELFKKEIEELRLLHKQHISESGGKGKPELSPQPSGDTPPSLHVLVESTSVLRRQFKITGQIGDPDQKDKLNYSSLRKQIDTGVAQKYKEHEIGSRNSEKIRTKLRPFLSNPLVEDEELIHQLNVAVSAGEERVKKLKGQSKVKSPVVSQIGELSSQSPELPTDQSPAFKKESKSPGGTKTELQELKAEVEALKAKVKAKSDTAPQSGQGRGSRWSSGRGNGNRSVHVRNRPPKCPACLTNNEQWCNHCFKCGGDSHYALGCRHEMLKGTMAKLQRETSESTQTAFVSHLKPAQHAKIVSLVGRKCTVKCLLNDTEVLTLLDTGAQVSIMTRAMLEEKLPGTEVKDISELINVGLNLTAAIGTKIPYIVWTDVRVQLPSPTQEGQEVHVPFLITVDRLEMPILGYNVIEEYMEHCLGELSDEIAIPYLDDVIVFSKSFEEHVEHVRKVLRRLRQQGIKLKSRKCKLFQREVCFLGRIVSKDGYRVDPSGIAAVISLAEKKPLTVGEVRQLVGFLSYYRGYIPNFAKIAKPMYELLTKTKEGTTPEGATRSTDKKRANYHLEHR</sequence>
<dbReference type="InterPro" id="IPR043502">
    <property type="entry name" value="DNA/RNA_pol_sf"/>
</dbReference>
<evidence type="ECO:0000256" key="2">
    <source>
        <dbReference type="SAM" id="MobiDB-lite"/>
    </source>
</evidence>
<reference evidence="5" key="1">
    <citation type="journal article" date="2017" name="bioRxiv">
        <title>Comparative analysis of the genomes of Stylophora pistillata and Acropora digitifera provides evidence for extensive differences between species of corals.</title>
        <authorList>
            <person name="Voolstra C.R."/>
            <person name="Li Y."/>
            <person name="Liew Y.J."/>
            <person name="Baumgarten S."/>
            <person name="Zoccola D."/>
            <person name="Flot J.-F."/>
            <person name="Tambutte S."/>
            <person name="Allemand D."/>
            <person name="Aranda M."/>
        </authorList>
    </citation>
    <scope>NUCLEOTIDE SEQUENCE [LARGE SCALE GENOMIC DNA]</scope>
</reference>